<evidence type="ECO:0000256" key="4">
    <source>
        <dbReference type="ARBA" id="ARBA00022898"/>
    </source>
</evidence>
<dbReference type="FunFam" id="3.40.640.10:FF:000084">
    <property type="entry name" value="IscS-like cysteine desulfurase"/>
    <property type="match status" value="1"/>
</dbReference>
<dbReference type="GO" id="GO:0046872">
    <property type="term" value="F:metal ion binding"/>
    <property type="evidence" value="ECO:0007669"/>
    <property type="project" value="UniProtKB-KW"/>
</dbReference>
<dbReference type="Proteomes" id="UP000190814">
    <property type="component" value="Unassembled WGS sequence"/>
</dbReference>
<dbReference type="AlphaFoldDB" id="A0A1T4VNE0"/>
<dbReference type="PANTHER" id="PTHR11601:SF50">
    <property type="entry name" value="CYSTEINE DESULFURASE ISCS 2-RELATED"/>
    <property type="match status" value="1"/>
</dbReference>
<dbReference type="GO" id="GO:0031071">
    <property type="term" value="F:cysteine desulfurase activity"/>
    <property type="evidence" value="ECO:0007669"/>
    <property type="project" value="UniProtKB-ARBA"/>
</dbReference>
<keyword evidence="6" id="KW-0411">Iron-sulfur</keyword>
<evidence type="ECO:0000256" key="7">
    <source>
        <dbReference type="RuleBase" id="RU004504"/>
    </source>
</evidence>
<dbReference type="STRING" id="39495.SAMN02745111_01313"/>
<dbReference type="PANTHER" id="PTHR11601">
    <property type="entry name" value="CYSTEINE DESULFURYLASE FAMILY MEMBER"/>
    <property type="match status" value="1"/>
</dbReference>
<feature type="domain" description="Aminotransferase class V" evidence="8">
    <location>
        <begin position="8"/>
        <end position="381"/>
    </location>
</feature>
<dbReference type="GO" id="GO:0051536">
    <property type="term" value="F:iron-sulfur cluster binding"/>
    <property type="evidence" value="ECO:0007669"/>
    <property type="project" value="UniProtKB-KW"/>
</dbReference>
<comment type="cofactor">
    <cofactor evidence="1 7">
        <name>pyridoxal 5'-phosphate</name>
        <dbReference type="ChEBI" id="CHEBI:597326"/>
    </cofactor>
</comment>
<gene>
    <name evidence="9" type="ORF">SAMN02745111_01313</name>
</gene>
<evidence type="ECO:0000256" key="5">
    <source>
        <dbReference type="ARBA" id="ARBA00023004"/>
    </source>
</evidence>
<dbReference type="Gene3D" id="1.10.260.50">
    <property type="match status" value="1"/>
</dbReference>
<dbReference type="EMBL" id="FUXZ01000007">
    <property type="protein sequence ID" value="SKA66449.1"/>
    <property type="molecule type" value="Genomic_DNA"/>
</dbReference>
<keyword evidence="4" id="KW-0663">Pyridoxal phosphate</keyword>
<keyword evidence="5" id="KW-0408">Iron</keyword>
<dbReference type="InterPro" id="IPR015422">
    <property type="entry name" value="PyrdxlP-dep_Trfase_small"/>
</dbReference>
<dbReference type="SUPFAM" id="SSF53383">
    <property type="entry name" value="PLP-dependent transferases"/>
    <property type="match status" value="1"/>
</dbReference>
<dbReference type="InterPro" id="IPR015421">
    <property type="entry name" value="PyrdxlP-dep_Trfase_major"/>
</dbReference>
<organism evidence="9 10">
    <name type="scientific">Eubacterium uniforme</name>
    <dbReference type="NCBI Taxonomy" id="39495"/>
    <lineage>
        <taxon>Bacteria</taxon>
        <taxon>Bacillati</taxon>
        <taxon>Bacillota</taxon>
        <taxon>Clostridia</taxon>
        <taxon>Eubacteriales</taxon>
        <taxon>Eubacteriaceae</taxon>
        <taxon>Eubacterium</taxon>
    </lineage>
</organism>
<dbReference type="InterPro" id="IPR015424">
    <property type="entry name" value="PyrdxlP-dep_Trfase"/>
</dbReference>
<evidence type="ECO:0000313" key="10">
    <source>
        <dbReference type="Proteomes" id="UP000190814"/>
    </source>
</evidence>
<reference evidence="9 10" key="1">
    <citation type="submission" date="2017-02" db="EMBL/GenBank/DDBJ databases">
        <authorList>
            <person name="Peterson S.W."/>
        </authorList>
    </citation>
    <scope>NUCLEOTIDE SEQUENCE [LARGE SCALE GENOMIC DNA]</scope>
    <source>
        <strain evidence="9 10">ATCC 35992</strain>
    </source>
</reference>
<keyword evidence="3" id="KW-0479">Metal-binding</keyword>
<evidence type="ECO:0000313" key="9">
    <source>
        <dbReference type="EMBL" id="SKA66449.1"/>
    </source>
</evidence>
<sequence>MQEHMECYFDNSATTKPYKEVVEVMEKVLTEDFGNPSSMHLKGVDSEKYVKDAREVIAKTLRVNEKEILFTSGGTESNNTAIIGSAIAKNREGKHIITTAIEHPSVLSPMQFLEKNGYEVTYLKVDADGKISIEDLKNSLREDTILVSMMHINNEVGSIQPIEEAGKVIAEFEKNLHANGADRSRHINFHVDAIQSYGKVIINPKQLNIDLLSVSGHKINGPKGIGFLYIKDKTKVSPIIFGGGQQKAMRSGTENVPGIAGLALASKKTYDTLDETNKKLYELKDYLIDGLSALPDVYVNSKKGEEGAIHIVSASFAGIRSEVMLHTLEDKGIFVSAGSACSSNKPAPSKTLTEMGLKKNLIESTVRFSLGHYNTKEEIDYALGEIESVLSMLRKYIRK</sequence>
<name>A0A1T4VNE0_9FIRM</name>
<evidence type="ECO:0000256" key="1">
    <source>
        <dbReference type="ARBA" id="ARBA00001933"/>
    </source>
</evidence>
<dbReference type="InterPro" id="IPR016454">
    <property type="entry name" value="Cysteine_dSase"/>
</dbReference>
<keyword evidence="10" id="KW-1185">Reference proteome</keyword>
<accession>A0A1T4VNE0</accession>
<evidence type="ECO:0000256" key="2">
    <source>
        <dbReference type="ARBA" id="ARBA00006490"/>
    </source>
</evidence>
<dbReference type="Pfam" id="PF00266">
    <property type="entry name" value="Aminotran_5"/>
    <property type="match status" value="1"/>
</dbReference>
<evidence type="ECO:0000256" key="6">
    <source>
        <dbReference type="ARBA" id="ARBA00023014"/>
    </source>
</evidence>
<evidence type="ECO:0000259" key="8">
    <source>
        <dbReference type="Pfam" id="PF00266"/>
    </source>
</evidence>
<dbReference type="PIRSF" id="PIRSF005572">
    <property type="entry name" value="NifS"/>
    <property type="match status" value="1"/>
</dbReference>
<dbReference type="InterPro" id="IPR000192">
    <property type="entry name" value="Aminotrans_V_dom"/>
</dbReference>
<evidence type="ECO:0000256" key="3">
    <source>
        <dbReference type="ARBA" id="ARBA00022723"/>
    </source>
</evidence>
<dbReference type="InterPro" id="IPR020578">
    <property type="entry name" value="Aminotrans_V_PyrdxlP_BS"/>
</dbReference>
<dbReference type="PROSITE" id="PS00595">
    <property type="entry name" value="AA_TRANSFER_CLASS_5"/>
    <property type="match status" value="1"/>
</dbReference>
<comment type="similarity">
    <text evidence="2">Belongs to the class-V pyridoxal-phosphate-dependent aminotransferase family. NifS/IscS subfamily.</text>
</comment>
<protein>
    <submittedName>
        <fullName evidence="9">Cysteine desulfurase</fullName>
    </submittedName>
</protein>
<proteinExistence type="inferred from homology"/>
<dbReference type="Gene3D" id="3.40.640.10">
    <property type="entry name" value="Type I PLP-dependent aspartate aminotransferase-like (Major domain)"/>
    <property type="match status" value="1"/>
</dbReference>
<dbReference type="Gene3D" id="3.90.1150.10">
    <property type="entry name" value="Aspartate Aminotransferase, domain 1"/>
    <property type="match status" value="1"/>
</dbReference>